<accession>A0ACA9RNS3</accession>
<dbReference type="EMBL" id="CAJVQC010060559">
    <property type="protein sequence ID" value="CAG8800909.1"/>
    <property type="molecule type" value="Genomic_DNA"/>
</dbReference>
<organism evidence="1 2">
    <name type="scientific">Racocetra persica</name>
    <dbReference type="NCBI Taxonomy" id="160502"/>
    <lineage>
        <taxon>Eukaryota</taxon>
        <taxon>Fungi</taxon>
        <taxon>Fungi incertae sedis</taxon>
        <taxon>Mucoromycota</taxon>
        <taxon>Glomeromycotina</taxon>
        <taxon>Glomeromycetes</taxon>
        <taxon>Diversisporales</taxon>
        <taxon>Gigasporaceae</taxon>
        <taxon>Racocetra</taxon>
    </lineage>
</organism>
<evidence type="ECO:0000313" key="1">
    <source>
        <dbReference type="EMBL" id="CAG8800909.1"/>
    </source>
</evidence>
<proteinExistence type="predicted"/>
<sequence>DLSCYEPYTIDLNLLNCIAGVSSNIRSLSIDSKIYIHYDEGLIDLIQNQNNLTSLSMTNISYGLWLRIANVFTSGHSTSLTHLYLKSFDTCFPVLGISELRNLRSLIITCHEVDWSGIATACFPFLEILEFGRYFPSLTILASIISRTNKLLKRIYLSNYLCSDPENSALLFHAIIGFCPNLRYLSIPFNSISDETLENIRRLLDSCLHLEGFSLRAQISVRDSIEYDKRLLDGDILFNLFINHAPTTLCNIKFDYSEDEYETALTFSYTAVKSFLMNWENQKRLKLGLSIVIEDFEMRTHELHAIEDMLYEYRVKGVLET</sequence>
<reference evidence="1" key="1">
    <citation type="submission" date="2021-06" db="EMBL/GenBank/DDBJ databases">
        <authorList>
            <person name="Kallberg Y."/>
            <person name="Tangrot J."/>
            <person name="Rosling A."/>
        </authorList>
    </citation>
    <scope>NUCLEOTIDE SEQUENCE</scope>
    <source>
        <strain evidence="1">MA461A</strain>
    </source>
</reference>
<feature type="non-terminal residue" evidence="1">
    <location>
        <position position="321"/>
    </location>
</feature>
<dbReference type="Proteomes" id="UP000789920">
    <property type="component" value="Unassembled WGS sequence"/>
</dbReference>
<evidence type="ECO:0000313" key="2">
    <source>
        <dbReference type="Proteomes" id="UP000789920"/>
    </source>
</evidence>
<feature type="non-terminal residue" evidence="1">
    <location>
        <position position="1"/>
    </location>
</feature>
<keyword evidence="2" id="KW-1185">Reference proteome</keyword>
<comment type="caution">
    <text evidence="1">The sequence shown here is derived from an EMBL/GenBank/DDBJ whole genome shotgun (WGS) entry which is preliminary data.</text>
</comment>
<gene>
    <name evidence="1" type="ORF">RPERSI_LOCUS21010</name>
</gene>
<name>A0ACA9RNS3_9GLOM</name>
<protein>
    <submittedName>
        <fullName evidence="1">36009_t:CDS:1</fullName>
    </submittedName>
</protein>